<dbReference type="Proteomes" id="UP000789752">
    <property type="component" value="Unassembled WGS sequence"/>
</dbReference>
<dbReference type="InterPro" id="IPR014985">
    <property type="entry name" value="WbqC"/>
</dbReference>
<keyword evidence="2" id="KW-1185">Reference proteome</keyword>
<organism evidence="1 2">
    <name type="scientific">Paraburkholderia gardini</name>
    <dbReference type="NCBI Taxonomy" id="2823469"/>
    <lineage>
        <taxon>Bacteria</taxon>
        <taxon>Pseudomonadati</taxon>
        <taxon>Pseudomonadota</taxon>
        <taxon>Betaproteobacteria</taxon>
        <taxon>Burkholderiales</taxon>
        <taxon>Burkholderiaceae</taxon>
        <taxon>Paraburkholderia</taxon>
    </lineage>
</organism>
<name>A0ABN7QMC2_9BURK</name>
<reference evidence="1 2" key="1">
    <citation type="submission" date="2021-04" db="EMBL/GenBank/DDBJ databases">
        <authorList>
            <person name="Vanwijnsberghe S."/>
        </authorList>
    </citation>
    <scope>NUCLEOTIDE SEQUENCE [LARGE SCALE GENOMIC DNA]</scope>
    <source>
        <strain evidence="1 2">LMG 32171</strain>
    </source>
</reference>
<proteinExistence type="predicted"/>
<evidence type="ECO:0000313" key="2">
    <source>
        <dbReference type="Proteomes" id="UP000789752"/>
    </source>
</evidence>
<dbReference type="EMBL" id="CAJQYY010000013">
    <property type="protein sequence ID" value="CAG4899332.1"/>
    <property type="molecule type" value="Genomic_DNA"/>
</dbReference>
<accession>A0ABN7QMC2</accession>
<evidence type="ECO:0000313" key="1">
    <source>
        <dbReference type="EMBL" id="CAG4899332.1"/>
    </source>
</evidence>
<protein>
    <recommendedName>
        <fullName evidence="3">WbqC-like protein</fullName>
    </recommendedName>
</protein>
<dbReference type="Pfam" id="PF08889">
    <property type="entry name" value="WbqC"/>
    <property type="match status" value="1"/>
</dbReference>
<comment type="caution">
    <text evidence="1">The sequence shown here is derived from an EMBL/GenBank/DDBJ whole genome shotgun (WGS) entry which is preliminary data.</text>
</comment>
<dbReference type="RefSeq" id="WP_228978536.1">
    <property type="nucleotide sequence ID" value="NZ_CAJQYY010000013.1"/>
</dbReference>
<evidence type="ECO:0008006" key="3">
    <source>
        <dbReference type="Google" id="ProtNLM"/>
    </source>
</evidence>
<sequence length="241" mass="27208">MRLGIMQPYFFPYLGHFALIAAVDEWVVFDVTQYTPKTWMNRNRILHPKEGWQYVTVPLANSSVSIKTHEARVLNLADAKTSLLGKLSTFRRHAPFHAEVTRLVQSTFERTESDSLCALNVNALRAVCEYIELPFSSRVCSELELEFPDQMGAGDWAPLICNALGATEYVNPIGGRDLFDPASFERIGVSLLFAGFDELKYEPSPFQYEPHLSVLDVLLWNAPDKVARALRNHTVLHHASA</sequence>
<gene>
    <name evidence="1" type="ORF">R54767_02510</name>
</gene>